<organism evidence="9 10">
    <name type="scientific">Bodo saltans</name>
    <name type="common">Flagellated protozoan</name>
    <dbReference type="NCBI Taxonomy" id="75058"/>
    <lineage>
        <taxon>Eukaryota</taxon>
        <taxon>Discoba</taxon>
        <taxon>Euglenozoa</taxon>
        <taxon>Kinetoplastea</taxon>
        <taxon>Metakinetoplastina</taxon>
        <taxon>Eubodonida</taxon>
        <taxon>Bodonidae</taxon>
        <taxon>Bodo</taxon>
    </lineage>
</organism>
<dbReference type="GO" id="GO:0000922">
    <property type="term" value="C:spindle pole"/>
    <property type="evidence" value="ECO:0007669"/>
    <property type="project" value="InterPro"/>
</dbReference>
<dbReference type="InterPro" id="IPR040457">
    <property type="entry name" value="GCP_C"/>
</dbReference>
<dbReference type="GO" id="GO:0000930">
    <property type="term" value="C:gamma-tubulin complex"/>
    <property type="evidence" value="ECO:0007669"/>
    <property type="project" value="TreeGrafter"/>
</dbReference>
<keyword evidence="5" id="KW-0206">Cytoskeleton</keyword>
<keyword evidence="10" id="KW-1185">Reference proteome</keyword>
<dbReference type="InterPro" id="IPR042241">
    <property type="entry name" value="GCP_C_sf"/>
</dbReference>
<dbReference type="GO" id="GO:0007020">
    <property type="term" value="P:microtubule nucleation"/>
    <property type="evidence" value="ECO:0007669"/>
    <property type="project" value="InterPro"/>
</dbReference>
<dbReference type="GO" id="GO:0051011">
    <property type="term" value="F:microtubule minus-end binding"/>
    <property type="evidence" value="ECO:0007669"/>
    <property type="project" value="TreeGrafter"/>
</dbReference>
<accession>A0A0S4JSP4</accession>
<sequence length="1501" mass="167381">MIKRLKSFVKSCLFYVIWRFMKPTRKQYKMKNSFLEDSFQLRTAATNGSCAALRTSSSKQRCRKDAMNLFFTTRPITDDALLRELSDNLIPTALSSCAARSSQLTLVLRELIHIVMHRSRTRSETGAEVTPWQKALYVILRTSLIREAKLMVPRLFLSPDSVRIAESIGIRAQQNVLHSWSGELDPVLSALVNANGATSDSVVMIQQYGRRGFADSSFSDASPFCSSVGPQSCGAWNMDVFNVVAEEEAAMQRYESQHESLFYSPLVEAHQRHHIVSSQAESNMETRKQRYESRDATKALTDFLRPGAQFFRMCVQENTTARTASQREIGMFLVAAHFAISGSPDPYGVVIHSRSECIGGTSLPRLIAHPDLILKPPNFQNYSAAMFGVRGVVSLLEAAAEWGNVLCSLRAIVKRSDSPDVIAAIGTIGIAAVKGLQGVLQYLTNEVAISQSLVGQRVAAVSPQEVLQVWTRRLVPITDAFATLADTFAVNINDKTWSSSKSLNQCGSTQFLTRLYQLVTQQNPAQHAARSLIQWRRGKPFSRHGNNLSATTVPNNDDNSTPNDVITIRAMELVAYMFHCGMRPFCSMTRHWLLTGDIAGIDPFDEFFIVPSYGETISGYRLVADRLPCFVSPTTAANILAAGVARSVFLDSLKSTRRNISSSAQHSPVGIFGWARAEWALQFDTAHERIISSSGIPTLLLTSSGQTSDAVAQWESYLLFCVEPLIDDLRWSRDVPTSLGDDNVQEATQLDAAEVGDDNEEISPAASSRSSVEAQPPSSMSDSQETSKHRDSSVGFSESTDPFRFFMPTEALNADLRKQAAVILEAEHAAKMKILKFQEAMIRWRTRRLGLKLKRAVARRDELEFIKDMYASHPAHGIDHERLTPVGIFVVPLRSDFPLAPEAAATDEVDSAFSEDASPQLSVRLSLADDLDAEFPLTAEDHHNDAGILHRQNTTLEHDSQFTTDTISEHSGDNIIHPVLDNTAPPPPTNKLTNVFAPIPMSEEEYLEAQHVGISSSHYHNLRIKHAVEEYDAREALIQELNNEISDVDHYTAACAEGCRTDAFQHASSWAQTIGDDSQWLKELNRGDHSDVSPSISSPSLQLGSHVDSLLHYKTHFSEVATSSVAVMVPRTLFFLLSPTFGVAAHLARSLRRVCLLQGSSEVTSIFFHWELAAFSTDERVRRPSLRGIYDTMREGFSRMWSNAWITSTTNQSLTGSKSSNFGLPATCPLTLKLSLSEVGFEQCEKRATATPFDLLPLISVVFRDDSVDDEVSSETLDECLLLLPPHAAKRYSDLFVSLIFWRWAQRALDVCWTRSVAVRSARHHHREIWLFCTLARSVISIIVEYVWYGAAQYCKIFDAQCEDRVAIAGMTSLDDFILLHDNFLTMAYDAALLGPQYSRARQQIRIMVQLVERVYHFLSVTPEIQVTDEQLSDEVLHLQKVQRKQLLQHAREFWSAANIFAEHLTDTVEASVAQERQRSSKAVSEMVTRINIALASCRLS</sequence>
<dbReference type="Gene3D" id="1.20.120.1900">
    <property type="entry name" value="Gamma-tubulin complex, C-terminal domain"/>
    <property type="match status" value="1"/>
</dbReference>
<dbReference type="GO" id="GO:0043015">
    <property type="term" value="F:gamma-tubulin binding"/>
    <property type="evidence" value="ECO:0007669"/>
    <property type="project" value="InterPro"/>
</dbReference>
<dbReference type="GO" id="GO:0051321">
    <property type="term" value="P:meiotic cell cycle"/>
    <property type="evidence" value="ECO:0007669"/>
    <property type="project" value="TreeGrafter"/>
</dbReference>
<dbReference type="GO" id="GO:0005874">
    <property type="term" value="C:microtubule"/>
    <property type="evidence" value="ECO:0007669"/>
    <property type="project" value="UniProtKB-KW"/>
</dbReference>
<evidence type="ECO:0000256" key="5">
    <source>
        <dbReference type="ARBA" id="ARBA00023212"/>
    </source>
</evidence>
<evidence type="ECO:0000256" key="1">
    <source>
        <dbReference type="ARBA" id="ARBA00004245"/>
    </source>
</evidence>
<keyword evidence="4" id="KW-0493">Microtubule</keyword>
<evidence type="ECO:0000259" key="8">
    <source>
        <dbReference type="Pfam" id="PF17681"/>
    </source>
</evidence>
<dbReference type="PANTHER" id="PTHR19302:SF33">
    <property type="entry name" value="GAMMA-TUBULIN COMPLEX COMPONENT 5"/>
    <property type="match status" value="1"/>
</dbReference>
<protein>
    <submittedName>
        <fullName evidence="9">Uncharacterized protein</fullName>
    </submittedName>
</protein>
<dbReference type="GO" id="GO:0031122">
    <property type="term" value="P:cytoplasmic microtubule organization"/>
    <property type="evidence" value="ECO:0007669"/>
    <property type="project" value="TreeGrafter"/>
</dbReference>
<dbReference type="PANTHER" id="PTHR19302">
    <property type="entry name" value="GAMMA TUBULIN COMPLEX PROTEIN"/>
    <property type="match status" value="1"/>
</dbReference>
<evidence type="ECO:0000313" key="10">
    <source>
        <dbReference type="Proteomes" id="UP000051952"/>
    </source>
</evidence>
<feature type="domain" description="Gamma tubulin complex component protein N-terminal" evidence="8">
    <location>
        <begin position="571"/>
        <end position="652"/>
    </location>
</feature>
<dbReference type="Pfam" id="PF04130">
    <property type="entry name" value="GCP_C_terminal"/>
    <property type="match status" value="1"/>
</dbReference>
<comment type="subcellular location">
    <subcellularLocation>
        <location evidence="1">Cytoplasm</location>
        <location evidence="1">Cytoskeleton</location>
    </subcellularLocation>
</comment>
<name>A0A0S4JSP4_BODSA</name>
<feature type="region of interest" description="Disordered" evidence="6">
    <location>
        <begin position="750"/>
        <end position="796"/>
    </location>
</feature>
<dbReference type="EMBL" id="CYKH01002133">
    <property type="protein sequence ID" value="CUG93251.1"/>
    <property type="molecule type" value="Genomic_DNA"/>
</dbReference>
<dbReference type="Pfam" id="PF17681">
    <property type="entry name" value="GCP_N_terminal"/>
    <property type="match status" value="1"/>
</dbReference>
<evidence type="ECO:0000256" key="4">
    <source>
        <dbReference type="ARBA" id="ARBA00022701"/>
    </source>
</evidence>
<evidence type="ECO:0000256" key="6">
    <source>
        <dbReference type="SAM" id="MobiDB-lite"/>
    </source>
</evidence>
<evidence type="ECO:0000259" key="7">
    <source>
        <dbReference type="Pfam" id="PF04130"/>
    </source>
</evidence>
<evidence type="ECO:0000256" key="3">
    <source>
        <dbReference type="ARBA" id="ARBA00022490"/>
    </source>
</evidence>
<reference evidence="10" key="1">
    <citation type="submission" date="2015-09" db="EMBL/GenBank/DDBJ databases">
        <authorList>
            <consortium name="Pathogen Informatics"/>
        </authorList>
    </citation>
    <scope>NUCLEOTIDE SEQUENCE [LARGE SCALE GENOMIC DNA]</scope>
    <source>
        <strain evidence="10">Lake Konstanz</strain>
    </source>
</reference>
<dbReference type="GO" id="GO:0051225">
    <property type="term" value="P:spindle assembly"/>
    <property type="evidence" value="ECO:0007669"/>
    <property type="project" value="TreeGrafter"/>
</dbReference>
<dbReference type="InterPro" id="IPR041470">
    <property type="entry name" value="GCP_N"/>
</dbReference>
<dbReference type="InterPro" id="IPR007259">
    <property type="entry name" value="GCP"/>
</dbReference>
<dbReference type="VEuPathDB" id="TriTrypDB:BSAL_41595"/>
<evidence type="ECO:0000313" key="9">
    <source>
        <dbReference type="EMBL" id="CUG93251.1"/>
    </source>
</evidence>
<proteinExistence type="inferred from homology"/>
<feature type="domain" description="Gamma tubulin complex component C-terminal" evidence="7">
    <location>
        <begin position="1282"/>
        <end position="1493"/>
    </location>
</feature>
<gene>
    <name evidence="9" type="ORF">BSAL_41595</name>
</gene>
<evidence type="ECO:0000256" key="2">
    <source>
        <dbReference type="ARBA" id="ARBA00010337"/>
    </source>
</evidence>
<feature type="compositionally biased region" description="Polar residues" evidence="6">
    <location>
        <begin position="765"/>
        <end position="784"/>
    </location>
</feature>
<keyword evidence="3" id="KW-0963">Cytoplasm</keyword>
<dbReference type="Proteomes" id="UP000051952">
    <property type="component" value="Unassembled WGS sequence"/>
</dbReference>
<comment type="similarity">
    <text evidence="2">Belongs to the TUBGCP family.</text>
</comment>
<dbReference type="OrthoDB" id="5860513at2759"/>
<dbReference type="GO" id="GO:0000278">
    <property type="term" value="P:mitotic cell cycle"/>
    <property type="evidence" value="ECO:0007669"/>
    <property type="project" value="TreeGrafter"/>
</dbReference>